<dbReference type="PROSITE" id="PS51421">
    <property type="entry name" value="RAS"/>
    <property type="match status" value="1"/>
</dbReference>
<proteinExistence type="predicted"/>
<protein>
    <submittedName>
        <fullName evidence="3">Small GTP-binding protein, putative</fullName>
    </submittedName>
</protein>
<dbReference type="EMBL" id="DS113194">
    <property type="protein sequence ID" value="EAY20852.1"/>
    <property type="molecule type" value="Genomic_DNA"/>
</dbReference>
<dbReference type="InterPro" id="IPR050227">
    <property type="entry name" value="Rab"/>
</dbReference>
<organism evidence="3 4">
    <name type="scientific">Trichomonas vaginalis (strain ATCC PRA-98 / G3)</name>
    <dbReference type="NCBI Taxonomy" id="412133"/>
    <lineage>
        <taxon>Eukaryota</taxon>
        <taxon>Metamonada</taxon>
        <taxon>Parabasalia</taxon>
        <taxon>Trichomonadida</taxon>
        <taxon>Trichomonadidae</taxon>
        <taxon>Trichomonas</taxon>
    </lineage>
</organism>
<dbReference type="GO" id="GO:0005769">
    <property type="term" value="C:early endosome"/>
    <property type="evidence" value="ECO:0000318"/>
    <property type="project" value="GO_Central"/>
</dbReference>
<reference evidence="3" key="1">
    <citation type="submission" date="2006-10" db="EMBL/GenBank/DDBJ databases">
        <authorList>
            <person name="Amadeo P."/>
            <person name="Zhao Q."/>
            <person name="Wortman J."/>
            <person name="Fraser-Liggett C."/>
            <person name="Carlton J."/>
        </authorList>
    </citation>
    <scope>NUCLEOTIDE SEQUENCE</scope>
    <source>
        <strain evidence="3">G3</strain>
    </source>
</reference>
<dbReference type="Pfam" id="PF00071">
    <property type="entry name" value="Ras"/>
    <property type="match status" value="1"/>
</dbReference>
<dbReference type="OrthoDB" id="63533at2759"/>
<keyword evidence="4" id="KW-1185">Reference proteome</keyword>
<dbReference type="VEuPathDB" id="TrichDB:TVAGG3_0565440"/>
<dbReference type="GO" id="GO:0006886">
    <property type="term" value="P:intracellular protein transport"/>
    <property type="evidence" value="ECO:0000318"/>
    <property type="project" value="GO_Central"/>
</dbReference>
<dbReference type="AlphaFoldDB" id="A2DFC4"/>
<dbReference type="InterPro" id="IPR005225">
    <property type="entry name" value="Small_GTP-bd"/>
</dbReference>
<keyword evidence="1" id="KW-0547">Nucleotide-binding</keyword>
<dbReference type="SMART" id="SM00173">
    <property type="entry name" value="RAS"/>
    <property type="match status" value="1"/>
</dbReference>
<dbReference type="SUPFAM" id="SSF52540">
    <property type="entry name" value="P-loop containing nucleoside triphosphate hydrolases"/>
    <property type="match status" value="1"/>
</dbReference>
<dbReference type="Proteomes" id="UP000001542">
    <property type="component" value="Unassembled WGS sequence"/>
</dbReference>
<dbReference type="GO" id="GO:0012505">
    <property type="term" value="C:endomembrane system"/>
    <property type="evidence" value="ECO:0000318"/>
    <property type="project" value="GO_Central"/>
</dbReference>
<keyword evidence="2" id="KW-0342">GTP-binding</keyword>
<dbReference type="RefSeq" id="XP_001581838.1">
    <property type="nucleotide sequence ID" value="XM_001581788.1"/>
</dbReference>
<dbReference type="GO" id="GO:0005525">
    <property type="term" value="F:GTP binding"/>
    <property type="evidence" value="ECO:0007669"/>
    <property type="project" value="UniProtKB-KW"/>
</dbReference>
<dbReference type="OMA" id="YFEISAF"/>
<dbReference type="STRING" id="5722.A2DFC4"/>
<dbReference type="PANTHER" id="PTHR47977">
    <property type="entry name" value="RAS-RELATED PROTEIN RAB"/>
    <property type="match status" value="1"/>
</dbReference>
<dbReference type="KEGG" id="tva:5466397"/>
<dbReference type="SMR" id="A2DFC4"/>
<dbReference type="CDD" id="cd00154">
    <property type="entry name" value="Rab"/>
    <property type="match status" value="1"/>
</dbReference>
<gene>
    <name evidence="3" type="ORF">TVAG_436760</name>
</gene>
<dbReference type="SMART" id="SM00175">
    <property type="entry name" value="RAB"/>
    <property type="match status" value="1"/>
</dbReference>
<evidence type="ECO:0000313" key="4">
    <source>
        <dbReference type="Proteomes" id="UP000001542"/>
    </source>
</evidence>
<dbReference type="SMART" id="SM00174">
    <property type="entry name" value="RHO"/>
    <property type="match status" value="1"/>
</dbReference>
<dbReference type="InterPro" id="IPR027417">
    <property type="entry name" value="P-loop_NTPase"/>
</dbReference>
<dbReference type="PRINTS" id="PR00449">
    <property type="entry name" value="RASTRNSFRMNG"/>
</dbReference>
<dbReference type="InParanoid" id="A2DFC4"/>
<dbReference type="NCBIfam" id="TIGR00231">
    <property type="entry name" value="small_GTP"/>
    <property type="match status" value="1"/>
</dbReference>
<dbReference type="VEuPathDB" id="TrichDB:TVAG_436760"/>
<name>A2DFC4_TRIV3</name>
<reference evidence="3" key="2">
    <citation type="journal article" date="2007" name="Science">
        <title>Draft genome sequence of the sexually transmitted pathogen Trichomonas vaginalis.</title>
        <authorList>
            <person name="Carlton J.M."/>
            <person name="Hirt R.P."/>
            <person name="Silva J.C."/>
            <person name="Delcher A.L."/>
            <person name="Schatz M."/>
            <person name="Zhao Q."/>
            <person name="Wortman J.R."/>
            <person name="Bidwell S.L."/>
            <person name="Alsmark U.C.M."/>
            <person name="Besteiro S."/>
            <person name="Sicheritz-Ponten T."/>
            <person name="Noel C.J."/>
            <person name="Dacks J.B."/>
            <person name="Foster P.G."/>
            <person name="Simillion C."/>
            <person name="Van de Peer Y."/>
            <person name="Miranda-Saavedra D."/>
            <person name="Barton G.J."/>
            <person name="Westrop G.D."/>
            <person name="Mueller S."/>
            <person name="Dessi D."/>
            <person name="Fiori P.L."/>
            <person name="Ren Q."/>
            <person name="Paulsen I."/>
            <person name="Zhang H."/>
            <person name="Bastida-Corcuera F.D."/>
            <person name="Simoes-Barbosa A."/>
            <person name="Brown M.T."/>
            <person name="Hayes R.D."/>
            <person name="Mukherjee M."/>
            <person name="Okumura C.Y."/>
            <person name="Schneider R."/>
            <person name="Smith A.J."/>
            <person name="Vanacova S."/>
            <person name="Villalvazo M."/>
            <person name="Haas B.J."/>
            <person name="Pertea M."/>
            <person name="Feldblyum T.V."/>
            <person name="Utterback T.R."/>
            <person name="Shu C.L."/>
            <person name="Osoegawa K."/>
            <person name="de Jong P.J."/>
            <person name="Hrdy I."/>
            <person name="Horvathova L."/>
            <person name="Zubacova Z."/>
            <person name="Dolezal P."/>
            <person name="Malik S.B."/>
            <person name="Logsdon J.M. Jr."/>
            <person name="Henze K."/>
            <person name="Gupta A."/>
            <person name="Wang C.C."/>
            <person name="Dunne R.L."/>
            <person name="Upcroft J.A."/>
            <person name="Upcroft P."/>
            <person name="White O."/>
            <person name="Salzberg S.L."/>
            <person name="Tang P."/>
            <person name="Chiu C.-H."/>
            <person name="Lee Y.-S."/>
            <person name="Embley T.M."/>
            <person name="Coombs G.H."/>
            <person name="Mottram J.C."/>
            <person name="Tachezy J."/>
            <person name="Fraser-Liggett C.M."/>
            <person name="Johnson P.J."/>
        </authorList>
    </citation>
    <scope>NUCLEOTIDE SEQUENCE [LARGE SCALE GENOMIC DNA]</scope>
    <source>
        <strain evidence="3">G3</strain>
    </source>
</reference>
<dbReference type="GO" id="GO:0003924">
    <property type="term" value="F:GTPase activity"/>
    <property type="evidence" value="ECO:0000318"/>
    <property type="project" value="GO_Central"/>
</dbReference>
<evidence type="ECO:0000313" key="3">
    <source>
        <dbReference type="EMBL" id="EAY20852.1"/>
    </source>
</evidence>
<dbReference type="eggNOG" id="KOG0092">
    <property type="taxonomic scope" value="Eukaryota"/>
</dbReference>
<evidence type="ECO:0000256" key="1">
    <source>
        <dbReference type="ARBA" id="ARBA00022741"/>
    </source>
</evidence>
<dbReference type="PROSITE" id="PS51419">
    <property type="entry name" value="RAB"/>
    <property type="match status" value="1"/>
</dbReference>
<dbReference type="FunFam" id="3.40.50.300:FF:002280">
    <property type="entry name" value="Small GTP-binding protein, putative"/>
    <property type="match status" value="1"/>
</dbReference>
<dbReference type="Gene3D" id="3.40.50.300">
    <property type="entry name" value="P-loop containing nucleotide triphosphate hydrolases"/>
    <property type="match status" value="1"/>
</dbReference>
<accession>A2DFC4</accession>
<evidence type="ECO:0000256" key="2">
    <source>
        <dbReference type="ARBA" id="ARBA00023134"/>
    </source>
</evidence>
<dbReference type="InterPro" id="IPR001806">
    <property type="entry name" value="Small_GTPase"/>
</dbReference>
<sequence length="190" mass="21338">MIEDEPTYTGVFAGHTNVGKTTLGQRLTGDIDMVSPQPTINNGNFTIFLSEDGNRFKLFIHDTAGQERYDSITKSYFRGVQFAIIVFSLDDEKSYELLDKYFDYLSEGSPDAKPFLVGNKLDLVDSISRVVSYEDAENYAKQKGAKYFEVSAKTGDGIREFTSELGRADYLANKQVQPKIEKKGKESCCM</sequence>